<protein>
    <submittedName>
        <fullName evidence="1">Uncharacterized protein</fullName>
    </submittedName>
</protein>
<accession>A0ABS8V2W6</accession>
<keyword evidence="2" id="KW-1185">Reference proteome</keyword>
<evidence type="ECO:0000313" key="2">
    <source>
        <dbReference type="Proteomes" id="UP000823775"/>
    </source>
</evidence>
<dbReference type="Proteomes" id="UP000823775">
    <property type="component" value="Unassembled WGS sequence"/>
</dbReference>
<reference evidence="1 2" key="1">
    <citation type="journal article" date="2021" name="BMC Genomics">
        <title>Datura genome reveals duplications of psychoactive alkaloid biosynthetic genes and high mutation rate following tissue culture.</title>
        <authorList>
            <person name="Rajewski A."/>
            <person name="Carter-House D."/>
            <person name="Stajich J."/>
            <person name="Litt A."/>
        </authorList>
    </citation>
    <scope>NUCLEOTIDE SEQUENCE [LARGE SCALE GENOMIC DNA]</scope>
    <source>
        <strain evidence="1">AR-01</strain>
    </source>
</reference>
<gene>
    <name evidence="1" type="ORF">HAX54_027129</name>
</gene>
<comment type="caution">
    <text evidence="1">The sequence shown here is derived from an EMBL/GenBank/DDBJ whole genome shotgun (WGS) entry which is preliminary data.</text>
</comment>
<name>A0ABS8V2W6_DATST</name>
<dbReference type="SUPFAM" id="SSF64484">
    <property type="entry name" value="beta and beta-prime subunits of DNA dependent RNA-polymerase"/>
    <property type="match status" value="1"/>
</dbReference>
<sequence length="258" mass="29802">MNRRLNLDTPEQYIFVTTRYIGSRRSFDWAEIWNGCMTLDILKNKRIRSVDLLQDQFGLALVRLENVVRGLYEINVGLIGSLAIHADWSLGISRSPFYEISERSTGVRMLYLSPGRDRYYGSGRKFLAPNQDIQEEQFLFLAPKCIVGTGLERQAALDSGALAIARREGRVVYANTDKILLLRRFQWTYVLHSNPLEEEPNRGTAGSTWYYDHWGTIPNPEDAPESFRLLVRELRSLALELNHFLVSEKNFQINRKEA</sequence>
<proteinExistence type="predicted"/>
<organism evidence="1 2">
    <name type="scientific">Datura stramonium</name>
    <name type="common">Jimsonweed</name>
    <name type="synonym">Common thornapple</name>
    <dbReference type="NCBI Taxonomy" id="4076"/>
    <lineage>
        <taxon>Eukaryota</taxon>
        <taxon>Viridiplantae</taxon>
        <taxon>Streptophyta</taxon>
        <taxon>Embryophyta</taxon>
        <taxon>Tracheophyta</taxon>
        <taxon>Spermatophyta</taxon>
        <taxon>Magnoliopsida</taxon>
        <taxon>eudicotyledons</taxon>
        <taxon>Gunneridae</taxon>
        <taxon>Pentapetalae</taxon>
        <taxon>asterids</taxon>
        <taxon>lamiids</taxon>
        <taxon>Solanales</taxon>
        <taxon>Solanaceae</taxon>
        <taxon>Solanoideae</taxon>
        <taxon>Datureae</taxon>
        <taxon>Datura</taxon>
    </lineage>
</organism>
<dbReference type="EMBL" id="JACEIK010003299">
    <property type="protein sequence ID" value="MCD9641174.1"/>
    <property type="molecule type" value="Genomic_DNA"/>
</dbReference>
<evidence type="ECO:0000313" key="1">
    <source>
        <dbReference type="EMBL" id="MCD9641174.1"/>
    </source>
</evidence>